<name>A0A1J5TB17_9ZZZZ</name>
<feature type="transmembrane region" description="Helical" evidence="1">
    <location>
        <begin position="87"/>
        <end position="109"/>
    </location>
</feature>
<dbReference type="InterPro" id="IPR019886">
    <property type="entry name" value="Na_symporter_ssu"/>
</dbReference>
<keyword evidence="1" id="KW-0472">Membrane</keyword>
<dbReference type="EMBL" id="MLJW01000003">
    <property type="protein sequence ID" value="OIR18119.1"/>
    <property type="molecule type" value="Genomic_DNA"/>
</dbReference>
<sequence>MNIVTTSILHAAILSGRGQLSKLQAGRVMNSLFLTGKKMQLKDKHRQYWQHNLRLTGVLLAIWFVVTFVVGWFARDLQSITFLGFPLSFYMSAQGALLVYVILVGYYAYRMDKLDREYGVQERDQ</sequence>
<dbReference type="AlphaFoldDB" id="A0A1J5TB17"/>
<accession>A0A1J5TB17</accession>
<dbReference type="NCBIfam" id="TIGR03647">
    <property type="entry name" value="Na_symport_sm"/>
    <property type="match status" value="1"/>
</dbReference>
<proteinExistence type="predicted"/>
<keyword evidence="1" id="KW-0812">Transmembrane</keyword>
<evidence type="ECO:0000259" key="2">
    <source>
        <dbReference type="Pfam" id="PF13937"/>
    </source>
</evidence>
<keyword evidence="1" id="KW-1133">Transmembrane helix</keyword>
<evidence type="ECO:0000313" key="3">
    <source>
        <dbReference type="EMBL" id="OIR18119.1"/>
    </source>
</evidence>
<protein>
    <recommendedName>
        <fullName evidence="2">Sodium symporter small subunit domain-containing protein</fullName>
    </recommendedName>
</protein>
<dbReference type="Pfam" id="PF13937">
    <property type="entry name" value="DUF4212"/>
    <property type="match status" value="1"/>
</dbReference>
<evidence type="ECO:0000256" key="1">
    <source>
        <dbReference type="SAM" id="Phobius"/>
    </source>
</evidence>
<feature type="domain" description="Sodium symporter small subunit" evidence="2">
    <location>
        <begin position="46"/>
        <end position="121"/>
    </location>
</feature>
<feature type="transmembrane region" description="Helical" evidence="1">
    <location>
        <begin position="53"/>
        <end position="75"/>
    </location>
</feature>
<reference evidence="3" key="1">
    <citation type="submission" date="2016-10" db="EMBL/GenBank/DDBJ databases">
        <title>Sequence of Gallionella enrichment culture.</title>
        <authorList>
            <person name="Poehlein A."/>
            <person name="Muehling M."/>
            <person name="Daniel R."/>
        </authorList>
    </citation>
    <scope>NUCLEOTIDE SEQUENCE</scope>
</reference>
<comment type="caution">
    <text evidence="3">The sequence shown here is derived from an EMBL/GenBank/DDBJ whole genome shotgun (WGS) entry which is preliminary data.</text>
</comment>
<gene>
    <name evidence="3" type="ORF">GALL_14460</name>
</gene>
<organism evidence="3">
    <name type="scientific">mine drainage metagenome</name>
    <dbReference type="NCBI Taxonomy" id="410659"/>
    <lineage>
        <taxon>unclassified sequences</taxon>
        <taxon>metagenomes</taxon>
        <taxon>ecological metagenomes</taxon>
    </lineage>
</organism>